<dbReference type="Proteomes" id="UP000614334">
    <property type="component" value="Unassembled WGS sequence"/>
</dbReference>
<dbReference type="EMBL" id="JACYCC010000345">
    <property type="protein sequence ID" value="KAF8668254.1"/>
    <property type="molecule type" value="Genomic_DNA"/>
</dbReference>
<evidence type="ECO:0000313" key="3">
    <source>
        <dbReference type="EMBL" id="KAF8668254.1"/>
    </source>
</evidence>
<sequence length="85" mass="8557">MPLSAESIVGKVEATLGGVLHNPSLKEKGLAKQHAAAEKSSTHHATEPAPTGIPQHNHKNPEEELAAEAAPGGTILVGGGGRAVV</sequence>
<evidence type="ECO:0000313" key="6">
    <source>
        <dbReference type="EMBL" id="QRW16594.1"/>
    </source>
</evidence>
<dbReference type="EMBL" id="JACYCD010000568">
    <property type="protein sequence ID" value="KAF8691109.1"/>
    <property type="molecule type" value="Genomic_DNA"/>
</dbReference>
<evidence type="ECO:0000313" key="2">
    <source>
        <dbReference type="EMBL" id="CAE6471010.1"/>
    </source>
</evidence>
<proteinExistence type="predicted"/>
<reference evidence="5" key="2">
    <citation type="submission" date="2020-09" db="EMBL/GenBank/DDBJ databases">
        <title>Comparative genome analyses of four rice-infecting Rhizoctonia solani isolates reveal extensive enrichment of homogalacturonan modification genes.</title>
        <authorList>
            <person name="Lee D.-Y."/>
            <person name="Jeon J."/>
            <person name="Kim K.-T."/>
            <person name="Cheong K."/>
            <person name="Song H."/>
            <person name="Choi G."/>
            <person name="Ko J."/>
            <person name="Opiyo S.O."/>
            <person name="Zuo S."/>
            <person name="Madhav S."/>
            <person name="Lee Y.-H."/>
            <person name="Wang G.-L."/>
        </authorList>
    </citation>
    <scope>NUCLEOTIDE SEQUENCE</scope>
    <source>
        <strain evidence="5">AG1-IA B2</strain>
        <strain evidence="4">AG1-IA WGL</strain>
        <strain evidence="3">AG1-IA YN-7</strain>
    </source>
</reference>
<feature type="compositionally biased region" description="Basic and acidic residues" evidence="1">
    <location>
        <begin position="27"/>
        <end position="46"/>
    </location>
</feature>
<evidence type="ECO:0000313" key="4">
    <source>
        <dbReference type="EMBL" id="KAF8691109.1"/>
    </source>
</evidence>
<dbReference type="EMBL" id="CAJMWR010003819">
    <property type="protein sequence ID" value="CAE6471010.1"/>
    <property type="molecule type" value="Genomic_DNA"/>
</dbReference>
<reference evidence="6" key="1">
    <citation type="submission" date="2020-05" db="EMBL/GenBank/DDBJ databases">
        <title>Evolutionary and genomic comparisons of hybrid uninucleate and nonhybrid Rhizoctonia fungi.</title>
        <authorList>
            <person name="Li C."/>
            <person name="Chen X."/>
        </authorList>
    </citation>
    <scope>NUCLEOTIDE SEQUENCE</scope>
    <source>
        <strain evidence="6">AG-1 IA</strain>
    </source>
</reference>
<dbReference type="EMBL" id="CP059658">
    <property type="protein sequence ID" value="QRW16594.1"/>
    <property type="molecule type" value="Genomic_DNA"/>
</dbReference>
<reference evidence="2" key="3">
    <citation type="submission" date="2021-01" db="EMBL/GenBank/DDBJ databases">
        <authorList>
            <person name="Kaushik A."/>
        </authorList>
    </citation>
    <scope>NUCLEOTIDE SEQUENCE</scope>
    <source>
        <strain evidence="2">AG1-1A</strain>
    </source>
</reference>
<feature type="region of interest" description="Disordered" evidence="1">
    <location>
        <begin position="27"/>
        <end position="85"/>
    </location>
</feature>
<evidence type="ECO:0000313" key="5">
    <source>
        <dbReference type="EMBL" id="KAF8748546.1"/>
    </source>
</evidence>
<dbReference type="EMBL" id="JACYCF010000037">
    <property type="protein sequence ID" value="KAF8748546.1"/>
    <property type="molecule type" value="Genomic_DNA"/>
</dbReference>
<dbReference type="Proteomes" id="UP000650582">
    <property type="component" value="Unassembled WGS sequence"/>
</dbReference>
<dbReference type="Proteomes" id="UP000663840">
    <property type="component" value="Unassembled WGS sequence"/>
</dbReference>
<organism evidence="5 7">
    <name type="scientific">Rhizoctonia solani</name>
    <dbReference type="NCBI Taxonomy" id="456999"/>
    <lineage>
        <taxon>Eukaryota</taxon>
        <taxon>Fungi</taxon>
        <taxon>Dikarya</taxon>
        <taxon>Basidiomycota</taxon>
        <taxon>Agaricomycotina</taxon>
        <taxon>Agaricomycetes</taxon>
        <taxon>Cantharellales</taxon>
        <taxon>Ceratobasidiaceae</taxon>
        <taxon>Rhizoctonia</taxon>
    </lineage>
</organism>
<evidence type="ECO:0000313" key="7">
    <source>
        <dbReference type="Proteomes" id="UP000614334"/>
    </source>
</evidence>
<gene>
    <name evidence="2" type="ORF">RDB_LOCUS116242</name>
    <name evidence="6" type="ORF">RhiXN_04595</name>
    <name evidence="5" type="ORF">RHS01_10756</name>
    <name evidence="4" type="ORF">RHS03_08792</name>
    <name evidence="3" type="ORF">RHS04_09061</name>
</gene>
<evidence type="ECO:0000256" key="1">
    <source>
        <dbReference type="SAM" id="MobiDB-lite"/>
    </source>
</evidence>
<name>A0A8H7I2X2_9AGAM</name>
<feature type="compositionally biased region" description="Gly residues" evidence="1">
    <location>
        <begin position="75"/>
        <end position="85"/>
    </location>
</feature>
<accession>A0A8H7I2X2</accession>
<dbReference type="Proteomes" id="UP000650533">
    <property type="component" value="Chromosome 1"/>
</dbReference>
<protein>
    <submittedName>
        <fullName evidence="5">Uncharacterized protein</fullName>
    </submittedName>
</protein>
<dbReference type="OrthoDB" id="3179937at2759"/>
<dbReference type="AlphaFoldDB" id="A0A8H7I2X2"/>
<dbReference type="Proteomes" id="UP000602905">
    <property type="component" value="Unassembled WGS sequence"/>
</dbReference>